<evidence type="ECO:0000313" key="3">
    <source>
        <dbReference type="Proteomes" id="UP000219452"/>
    </source>
</evidence>
<dbReference type="Proteomes" id="UP000219452">
    <property type="component" value="Unassembled WGS sequence"/>
</dbReference>
<dbReference type="Pfam" id="PF13274">
    <property type="entry name" value="SocA_Panacea"/>
    <property type="match status" value="1"/>
</dbReference>
<keyword evidence="3" id="KW-1185">Reference proteome</keyword>
<gene>
    <name evidence="2" type="ORF">SAMN06269250_5671</name>
</gene>
<protein>
    <submittedName>
        <fullName evidence="2">Uncharacterized phage-associated protein</fullName>
    </submittedName>
</protein>
<dbReference type="RefSeq" id="WP_097130504.1">
    <property type="nucleotide sequence ID" value="NZ_OCNH01000006.1"/>
</dbReference>
<name>A0A286GNJ6_9BACT</name>
<proteinExistence type="predicted"/>
<feature type="domain" description="Antitoxin SocA-like Panacea" evidence="1">
    <location>
        <begin position="27"/>
        <end position="120"/>
    </location>
</feature>
<sequence>MFDAIYIANYFVNLGILKDAPVTHMKLQKMLYFANGLHLALTDNPLLKEEVEAWQYGPVVSSVYQRFKEWGSRPITSPQPSGNIEPDKQTLDVLGAVWDITKDIDPIKLANWTHLENSPWYTAFKKAGCTTNCNAPIDNELTKKYFTETFGVHAGAETMS</sequence>
<accession>A0A286GNJ6</accession>
<dbReference type="AlphaFoldDB" id="A0A286GNJ6"/>
<organism evidence="2 3">
    <name type="scientific">Spirosoma fluviale</name>
    <dbReference type="NCBI Taxonomy" id="1597977"/>
    <lineage>
        <taxon>Bacteria</taxon>
        <taxon>Pseudomonadati</taxon>
        <taxon>Bacteroidota</taxon>
        <taxon>Cytophagia</taxon>
        <taxon>Cytophagales</taxon>
        <taxon>Cytophagaceae</taxon>
        <taxon>Spirosoma</taxon>
    </lineage>
</organism>
<dbReference type="EMBL" id="OCNH01000006">
    <property type="protein sequence ID" value="SOD97113.1"/>
    <property type="molecule type" value="Genomic_DNA"/>
</dbReference>
<evidence type="ECO:0000259" key="1">
    <source>
        <dbReference type="Pfam" id="PF13274"/>
    </source>
</evidence>
<evidence type="ECO:0000313" key="2">
    <source>
        <dbReference type="EMBL" id="SOD97113.1"/>
    </source>
</evidence>
<dbReference type="OrthoDB" id="9799173at2"/>
<reference evidence="3" key="1">
    <citation type="submission" date="2017-09" db="EMBL/GenBank/DDBJ databases">
        <authorList>
            <person name="Varghese N."/>
            <person name="Submissions S."/>
        </authorList>
    </citation>
    <scope>NUCLEOTIDE SEQUENCE [LARGE SCALE GENOMIC DNA]</scope>
    <source>
        <strain evidence="3">DSM 29961</strain>
    </source>
</reference>
<dbReference type="InterPro" id="IPR025272">
    <property type="entry name" value="SocA_Panacea"/>
</dbReference>